<dbReference type="InterPro" id="IPR011701">
    <property type="entry name" value="MFS"/>
</dbReference>
<feature type="transmembrane region" description="Helical" evidence="5">
    <location>
        <begin position="388"/>
        <end position="407"/>
    </location>
</feature>
<feature type="transmembrane region" description="Helical" evidence="5">
    <location>
        <begin position="62"/>
        <end position="84"/>
    </location>
</feature>
<dbReference type="Pfam" id="PF07690">
    <property type="entry name" value="MFS_1"/>
    <property type="match status" value="1"/>
</dbReference>
<proteinExistence type="predicted"/>
<dbReference type="InterPro" id="IPR005829">
    <property type="entry name" value="Sugar_transporter_CS"/>
</dbReference>
<feature type="domain" description="Major facilitator superfamily (MFS) profile" evidence="6">
    <location>
        <begin position="26"/>
        <end position="442"/>
    </location>
</feature>
<dbReference type="InterPro" id="IPR036259">
    <property type="entry name" value="MFS_trans_sf"/>
</dbReference>
<evidence type="ECO:0000313" key="7">
    <source>
        <dbReference type="EMBL" id="GAA5103186.1"/>
    </source>
</evidence>
<feature type="transmembrane region" description="Helical" evidence="5">
    <location>
        <begin position="259"/>
        <end position="280"/>
    </location>
</feature>
<dbReference type="CDD" id="cd17365">
    <property type="entry name" value="MFS_PcaK_like"/>
    <property type="match status" value="1"/>
</dbReference>
<feature type="transmembrane region" description="Helical" evidence="5">
    <location>
        <begin position="419"/>
        <end position="439"/>
    </location>
</feature>
<accession>A0ABP9MWF7</accession>
<dbReference type="InterPro" id="IPR020846">
    <property type="entry name" value="MFS_dom"/>
</dbReference>
<dbReference type="PANTHER" id="PTHR23508:SF10">
    <property type="entry name" value="CARBOXYLIC ACID TRANSPORTER PROTEIN HOMOLOG"/>
    <property type="match status" value="1"/>
</dbReference>
<comment type="caution">
    <text evidence="7">The sequence shown here is derived from an EMBL/GenBank/DDBJ whole genome shotgun (WGS) entry which is preliminary data.</text>
</comment>
<dbReference type="RefSeq" id="WP_245831314.1">
    <property type="nucleotide sequence ID" value="NZ_BAABKE010000008.1"/>
</dbReference>
<keyword evidence="8" id="KW-1185">Reference proteome</keyword>
<dbReference type="PANTHER" id="PTHR23508">
    <property type="entry name" value="CARBOXYLIC ACID TRANSPORTER PROTEIN HOMOLOG"/>
    <property type="match status" value="1"/>
</dbReference>
<keyword evidence="3 5" id="KW-1133">Transmembrane helix</keyword>
<evidence type="ECO:0000256" key="5">
    <source>
        <dbReference type="SAM" id="Phobius"/>
    </source>
</evidence>
<dbReference type="Proteomes" id="UP001500631">
    <property type="component" value="Unassembled WGS sequence"/>
</dbReference>
<dbReference type="Gene3D" id="1.20.1250.20">
    <property type="entry name" value="MFS general substrate transporter like domains"/>
    <property type="match status" value="1"/>
</dbReference>
<feature type="transmembrane region" description="Helical" evidence="5">
    <location>
        <begin position="179"/>
        <end position="200"/>
    </location>
</feature>
<organism evidence="7 8">
    <name type="scientific">Wohlfahrtiimonas larvae</name>
    <dbReference type="NCBI Taxonomy" id="1157986"/>
    <lineage>
        <taxon>Bacteria</taxon>
        <taxon>Pseudomonadati</taxon>
        <taxon>Pseudomonadota</taxon>
        <taxon>Gammaproteobacteria</taxon>
        <taxon>Cardiobacteriales</taxon>
        <taxon>Ignatzschineriaceae</taxon>
        <taxon>Wohlfahrtiimonas</taxon>
    </lineage>
</organism>
<reference evidence="8" key="1">
    <citation type="journal article" date="2019" name="Int. J. Syst. Evol. Microbiol.">
        <title>The Global Catalogue of Microorganisms (GCM) 10K type strain sequencing project: providing services to taxonomists for standard genome sequencing and annotation.</title>
        <authorList>
            <consortium name="The Broad Institute Genomics Platform"/>
            <consortium name="The Broad Institute Genome Sequencing Center for Infectious Disease"/>
            <person name="Wu L."/>
            <person name="Ma J."/>
        </authorList>
    </citation>
    <scope>NUCLEOTIDE SEQUENCE [LARGE SCALE GENOMIC DNA]</scope>
    <source>
        <strain evidence="8">JCM 18424</strain>
    </source>
</reference>
<feature type="transmembrane region" description="Helical" evidence="5">
    <location>
        <begin position="352"/>
        <end position="376"/>
    </location>
</feature>
<evidence type="ECO:0000256" key="4">
    <source>
        <dbReference type="ARBA" id="ARBA00023136"/>
    </source>
</evidence>
<dbReference type="EMBL" id="BAABKE010000008">
    <property type="protein sequence ID" value="GAA5103186.1"/>
    <property type="molecule type" value="Genomic_DNA"/>
</dbReference>
<evidence type="ECO:0000256" key="3">
    <source>
        <dbReference type="ARBA" id="ARBA00022989"/>
    </source>
</evidence>
<evidence type="ECO:0000259" key="6">
    <source>
        <dbReference type="PROSITE" id="PS50850"/>
    </source>
</evidence>
<gene>
    <name evidence="7" type="ORF">GCM10023338_21310</name>
</gene>
<comment type="subcellular location">
    <subcellularLocation>
        <location evidence="1">Membrane</location>
        <topology evidence="1">Multi-pass membrane protein</topology>
    </subcellularLocation>
</comment>
<evidence type="ECO:0000313" key="8">
    <source>
        <dbReference type="Proteomes" id="UP001500631"/>
    </source>
</evidence>
<dbReference type="SUPFAM" id="SSF103473">
    <property type="entry name" value="MFS general substrate transporter"/>
    <property type="match status" value="1"/>
</dbReference>
<feature type="transmembrane region" description="Helical" evidence="5">
    <location>
        <begin position="121"/>
        <end position="142"/>
    </location>
</feature>
<feature type="transmembrane region" description="Helical" evidence="5">
    <location>
        <begin position="326"/>
        <end position="346"/>
    </location>
</feature>
<feature type="transmembrane region" description="Helical" evidence="5">
    <location>
        <begin position="91"/>
        <end position="109"/>
    </location>
</feature>
<name>A0ABP9MWF7_9GAMM</name>
<feature type="transmembrane region" description="Helical" evidence="5">
    <location>
        <begin position="149"/>
        <end position="173"/>
    </location>
</feature>
<evidence type="ECO:0000256" key="1">
    <source>
        <dbReference type="ARBA" id="ARBA00004141"/>
    </source>
</evidence>
<protein>
    <submittedName>
        <fullName evidence="7">Aromatic acid/H+ symport family MFS transporter</fullName>
    </submittedName>
</protein>
<keyword evidence="4 5" id="KW-0472">Membrane</keyword>
<dbReference type="PROSITE" id="PS50850">
    <property type="entry name" value="MFS"/>
    <property type="match status" value="1"/>
</dbReference>
<feature type="transmembrane region" description="Helical" evidence="5">
    <location>
        <begin position="292"/>
        <end position="314"/>
    </location>
</feature>
<feature type="transmembrane region" description="Helical" evidence="5">
    <location>
        <begin position="24"/>
        <end position="47"/>
    </location>
</feature>
<keyword evidence="2 5" id="KW-0812">Transmembrane</keyword>
<sequence>MGSIKPNKNFQEFIDTNKFSKFQWMIFAVCFLVALLDGYDTVAIGYIAPSLIQEWGIQKPDLATAMSAGLFGIAIGAIGFGPLADKLGRKIMLVISVLVFGIGTFISAYSQNLLHLEIMRFITGVGLGAAMPNAVTLLTEYCPSKRKFFLVNTMFCGFPVGAASGGFLAAWIIPEFGWQSVLFLGGIVPVILAIFLIFFVPESARYSINKGLSQKKIKATLSRISATAKDYSSFYLSENKTAIATNKSEGIRVILSKHYAIGSVMLWITYFMGLVIFYGVSNWMPTLFTTAHISGSLAAIVTGLFALGGLGAIANGWLMDRYNPSLLIATFFGLTFITVGAIGYAIDLGTAALVFITIVAGIVMNTAQSSLPSFAASFYPTAGRSTGVSWMLGIGRFGGIAGSYLVAELIKRNMDLQQIFIVLAIPAVISTCTLLVIYLKYFTKKKNEVSEEVYNV</sequence>
<evidence type="ECO:0000256" key="2">
    <source>
        <dbReference type="ARBA" id="ARBA00022692"/>
    </source>
</evidence>
<dbReference type="PROSITE" id="PS00217">
    <property type="entry name" value="SUGAR_TRANSPORT_2"/>
    <property type="match status" value="1"/>
</dbReference>